<dbReference type="PROSITE" id="PS50011">
    <property type="entry name" value="PROTEIN_KINASE_DOM"/>
    <property type="match status" value="1"/>
</dbReference>
<feature type="compositionally biased region" description="Basic and acidic residues" evidence="8">
    <location>
        <begin position="179"/>
        <end position="197"/>
    </location>
</feature>
<keyword evidence="6" id="KW-0418">Kinase</keyword>
<dbReference type="SMART" id="SM00220">
    <property type="entry name" value="S_TKc"/>
    <property type="match status" value="1"/>
</dbReference>
<name>A0A1X6P2G1_PORUM</name>
<dbReference type="SUPFAM" id="SSF56112">
    <property type="entry name" value="Protein kinase-like (PK-like)"/>
    <property type="match status" value="1"/>
</dbReference>
<dbReference type="Proteomes" id="UP000218209">
    <property type="component" value="Unassembled WGS sequence"/>
</dbReference>
<feature type="region of interest" description="Disordered" evidence="8">
    <location>
        <begin position="619"/>
        <end position="653"/>
    </location>
</feature>
<evidence type="ECO:0000256" key="8">
    <source>
        <dbReference type="SAM" id="MobiDB-lite"/>
    </source>
</evidence>
<dbReference type="GO" id="GO:0004674">
    <property type="term" value="F:protein serine/threonine kinase activity"/>
    <property type="evidence" value="ECO:0007669"/>
    <property type="project" value="UniProtKB-KW"/>
</dbReference>
<organism evidence="10 11">
    <name type="scientific">Porphyra umbilicalis</name>
    <name type="common">Purple laver</name>
    <name type="synonym">Red alga</name>
    <dbReference type="NCBI Taxonomy" id="2786"/>
    <lineage>
        <taxon>Eukaryota</taxon>
        <taxon>Rhodophyta</taxon>
        <taxon>Bangiophyceae</taxon>
        <taxon>Bangiales</taxon>
        <taxon>Bangiaceae</taxon>
        <taxon>Porphyra</taxon>
    </lineage>
</organism>
<dbReference type="PANTHER" id="PTHR45637">
    <property type="entry name" value="FLIPPASE KINASE 1-RELATED"/>
    <property type="match status" value="1"/>
</dbReference>
<feature type="compositionally biased region" description="Low complexity" evidence="8">
    <location>
        <begin position="130"/>
        <end position="141"/>
    </location>
</feature>
<evidence type="ECO:0000313" key="11">
    <source>
        <dbReference type="Proteomes" id="UP000218209"/>
    </source>
</evidence>
<proteinExistence type="inferred from homology"/>
<evidence type="ECO:0000256" key="5">
    <source>
        <dbReference type="ARBA" id="ARBA00022741"/>
    </source>
</evidence>
<feature type="compositionally biased region" description="Gly residues" evidence="8">
    <location>
        <begin position="32"/>
        <end position="41"/>
    </location>
</feature>
<accession>A0A1X6P2G1</accession>
<dbReference type="InterPro" id="IPR008271">
    <property type="entry name" value="Ser/Thr_kinase_AS"/>
</dbReference>
<reference evidence="10 11" key="1">
    <citation type="submission" date="2017-03" db="EMBL/GenBank/DDBJ databases">
        <title>WGS assembly of Porphyra umbilicalis.</title>
        <authorList>
            <person name="Brawley S.H."/>
            <person name="Blouin N.A."/>
            <person name="Ficko-Blean E."/>
            <person name="Wheeler G.L."/>
            <person name="Lohr M."/>
            <person name="Goodson H.V."/>
            <person name="Jenkins J.W."/>
            <person name="Blaby-Haas C.E."/>
            <person name="Helliwell K.E."/>
            <person name="Chan C."/>
            <person name="Marriage T."/>
            <person name="Bhattacharya D."/>
            <person name="Klein A.S."/>
            <person name="Badis Y."/>
            <person name="Brodie J."/>
            <person name="Cao Y."/>
            <person name="Collen J."/>
            <person name="Dittami S.M."/>
            <person name="Gachon C.M."/>
            <person name="Green B.R."/>
            <person name="Karpowicz S."/>
            <person name="Kim J.W."/>
            <person name="Kudahl U."/>
            <person name="Lin S."/>
            <person name="Michel G."/>
            <person name="Mittag M."/>
            <person name="Olson B.J."/>
            <person name="Pangilinan J."/>
            <person name="Peng Y."/>
            <person name="Qiu H."/>
            <person name="Shu S."/>
            <person name="Singer J.T."/>
            <person name="Smith A.G."/>
            <person name="Sprecher B.N."/>
            <person name="Wagner V."/>
            <person name="Wang W."/>
            <person name="Wang Z.-Y."/>
            <person name="Yan J."/>
            <person name="Yarish C."/>
            <person name="Zoeuner-Riek S."/>
            <person name="Zhuang Y."/>
            <person name="Zou Y."/>
            <person name="Lindquist E.A."/>
            <person name="Grimwood J."/>
            <person name="Barry K."/>
            <person name="Rokhsar D.S."/>
            <person name="Schmutz J."/>
            <person name="Stiller J.W."/>
            <person name="Grossman A.R."/>
            <person name="Prochnik S.E."/>
        </authorList>
    </citation>
    <scope>NUCLEOTIDE SEQUENCE [LARGE SCALE GENOMIC DNA]</scope>
    <source>
        <strain evidence="10">4086291</strain>
    </source>
</reference>
<evidence type="ECO:0000256" key="6">
    <source>
        <dbReference type="ARBA" id="ARBA00022777"/>
    </source>
</evidence>
<feature type="region of interest" description="Disordered" evidence="8">
    <location>
        <begin position="1"/>
        <end position="72"/>
    </location>
</feature>
<dbReference type="GO" id="GO:0005524">
    <property type="term" value="F:ATP binding"/>
    <property type="evidence" value="ECO:0007669"/>
    <property type="project" value="UniProtKB-KW"/>
</dbReference>
<evidence type="ECO:0000259" key="9">
    <source>
        <dbReference type="PROSITE" id="PS50011"/>
    </source>
</evidence>
<dbReference type="EC" id="2.7.11.1" evidence="2"/>
<keyword evidence="7" id="KW-0067">ATP-binding</keyword>
<evidence type="ECO:0000256" key="2">
    <source>
        <dbReference type="ARBA" id="ARBA00012513"/>
    </source>
</evidence>
<evidence type="ECO:0000256" key="3">
    <source>
        <dbReference type="ARBA" id="ARBA00022527"/>
    </source>
</evidence>
<evidence type="ECO:0000313" key="10">
    <source>
        <dbReference type="EMBL" id="OSX75061.1"/>
    </source>
</evidence>
<dbReference type="Gene3D" id="1.10.510.10">
    <property type="entry name" value="Transferase(Phosphotransferase) domain 1"/>
    <property type="match status" value="2"/>
</dbReference>
<dbReference type="Gene3D" id="3.30.200.20">
    <property type="entry name" value="Phosphorylase Kinase, domain 1"/>
    <property type="match status" value="1"/>
</dbReference>
<evidence type="ECO:0000256" key="4">
    <source>
        <dbReference type="ARBA" id="ARBA00022679"/>
    </source>
</evidence>
<dbReference type="InterPro" id="IPR000719">
    <property type="entry name" value="Prot_kinase_dom"/>
</dbReference>
<dbReference type="Pfam" id="PF00069">
    <property type="entry name" value="Pkinase"/>
    <property type="match status" value="2"/>
</dbReference>
<dbReference type="AlphaFoldDB" id="A0A1X6P2G1"/>
<dbReference type="PROSITE" id="PS00108">
    <property type="entry name" value="PROTEIN_KINASE_ST"/>
    <property type="match status" value="1"/>
</dbReference>
<protein>
    <recommendedName>
        <fullName evidence="2">non-specific serine/threonine protein kinase</fullName>
        <ecNumber evidence="2">2.7.11.1</ecNumber>
    </recommendedName>
</protein>
<keyword evidence="5" id="KW-0547">Nucleotide-binding</keyword>
<feature type="compositionally biased region" description="Gly residues" evidence="8">
    <location>
        <begin position="220"/>
        <end position="231"/>
    </location>
</feature>
<dbReference type="InterPro" id="IPR011009">
    <property type="entry name" value="Kinase-like_dom_sf"/>
</dbReference>
<evidence type="ECO:0000256" key="1">
    <source>
        <dbReference type="ARBA" id="ARBA00009903"/>
    </source>
</evidence>
<keyword evidence="3" id="KW-0723">Serine/threonine-protein kinase</keyword>
<feature type="region of interest" description="Disordered" evidence="8">
    <location>
        <begin position="84"/>
        <end position="240"/>
    </location>
</feature>
<dbReference type="FunFam" id="3.30.200.20:FF:000042">
    <property type="entry name" value="Aurora kinase A"/>
    <property type="match status" value="1"/>
</dbReference>
<feature type="compositionally biased region" description="Gly residues" evidence="8">
    <location>
        <begin position="53"/>
        <end position="71"/>
    </location>
</feature>
<dbReference type="OrthoDB" id="432483at2759"/>
<evidence type="ECO:0000256" key="7">
    <source>
        <dbReference type="ARBA" id="ARBA00022840"/>
    </source>
</evidence>
<dbReference type="CDD" id="cd05574">
    <property type="entry name" value="STKc_phototropin_like"/>
    <property type="match status" value="1"/>
</dbReference>
<feature type="domain" description="Protein kinase" evidence="9">
    <location>
        <begin position="295"/>
        <end position="598"/>
    </location>
</feature>
<keyword evidence="4" id="KW-0808">Transferase</keyword>
<comment type="similarity">
    <text evidence="1">Belongs to the protein kinase superfamily. AGC Ser/Thr protein kinase family.</text>
</comment>
<sequence>MPWTARGAQRPKSPHVDVGNTTTNDIGRRSSTGGGGRGSTGTNGSWATDESSGGPGAGGSNAAVVGGGAGSTAGLVAGAVARFSRGSSSSGGGGPGASSGVSPPGGSAPGGRRGGVQPLSLPAMLPTPVSPASSAGVAGVSPLPPRSGGGGGGGAGGGVTPRSAPTREAPTRGPTVREAPVREAPYREAPVREDGRTPEGGCPDTPGAGATSGVPALTTGGEGGGWGGGPVPSGPPVGAVAPTGGLAAAMAPSESLLRQPSVFTQMKKEEVLARSAMPASEMFPVEEAQVGPRHFTRLRLLGRGGIGRVYLVLLKGTNKLYAMKVLTKEEMISRNKVKRVLTEREILATANHPFIITMFASFQTSSRLCFVMEYAAGGEFFKVLQRQPNKRLREDAARFYAAEVTLALEYLHHMGFIYRDLKPENILMRASGHIAVTDFDLSKQAHPVGPRIIQQQMKLSDKIRKSLSLSKTRSSASSLVNLDIVNSEPVLPYQTNSFVGTEEYISPEVVNGVGQTSAVDWWTLGILIWEMLTGGTPFKGSCADDTFANILSSPLKWPDTVAVSSDCKTVVKKLLRREPEKRLGAENGASEIKAARWFAGVNFALIRNEVPPIIPAARDEQAETSAPAMADDGDNDAALDDRGDQDNPFSDFSLKREALHRHY</sequence>
<feature type="compositionally biased region" description="Gly residues" evidence="8">
    <location>
        <begin position="147"/>
        <end position="159"/>
    </location>
</feature>
<gene>
    <name evidence="10" type="ORF">BU14_0256s0014</name>
</gene>
<keyword evidence="11" id="KW-1185">Reference proteome</keyword>
<dbReference type="EMBL" id="KV918919">
    <property type="protein sequence ID" value="OSX75061.1"/>
    <property type="molecule type" value="Genomic_DNA"/>
</dbReference>